<sequence length="76" mass="8835">MTLYQIKPLFQSLLRPTMFWLYKHHVTANHITLAALALSLLTGLLLMLVHNPSSLCYCPSCFLFVWRSMRWMHVGA</sequence>
<accession>A0A377A095</accession>
<gene>
    <name evidence="1" type="primary">ynbA</name>
    <name evidence="1" type="ORF">NCTC8179_03421</name>
</gene>
<evidence type="ECO:0000313" key="1">
    <source>
        <dbReference type="EMBL" id="STK86589.1"/>
    </source>
</evidence>
<evidence type="ECO:0000313" key="2">
    <source>
        <dbReference type="Proteomes" id="UP000255543"/>
    </source>
</evidence>
<reference evidence="1 2" key="1">
    <citation type="submission" date="2018-06" db="EMBL/GenBank/DDBJ databases">
        <authorList>
            <consortium name="Pathogen Informatics"/>
            <person name="Doyle S."/>
        </authorList>
    </citation>
    <scope>NUCLEOTIDE SEQUENCE [LARGE SCALE GENOMIC DNA]</scope>
    <source>
        <strain evidence="1 2">NCTC8179</strain>
    </source>
</reference>
<organism evidence="1 2">
    <name type="scientific">Escherichia coli</name>
    <dbReference type="NCBI Taxonomy" id="562"/>
    <lineage>
        <taxon>Bacteria</taxon>
        <taxon>Pseudomonadati</taxon>
        <taxon>Pseudomonadota</taxon>
        <taxon>Gammaproteobacteria</taxon>
        <taxon>Enterobacterales</taxon>
        <taxon>Enterobacteriaceae</taxon>
        <taxon>Escherichia</taxon>
    </lineage>
</organism>
<dbReference type="Proteomes" id="UP000255543">
    <property type="component" value="Unassembled WGS sequence"/>
</dbReference>
<proteinExistence type="predicted"/>
<dbReference type="AlphaFoldDB" id="A0A377A095"/>
<dbReference type="EMBL" id="UGEB01000001">
    <property type="protein sequence ID" value="STK86589.1"/>
    <property type="molecule type" value="Genomic_DNA"/>
</dbReference>
<name>A0A377A095_ECOLX</name>
<protein>
    <submittedName>
        <fullName evidence="1">Phosphatidylglycerophosphate synthase</fullName>
    </submittedName>
</protein>